<evidence type="ECO:0000256" key="1">
    <source>
        <dbReference type="SAM" id="MobiDB-lite"/>
    </source>
</evidence>
<dbReference type="EMBL" id="AKCU01000445">
    <property type="protein sequence ID" value="EKV08149.1"/>
    <property type="molecule type" value="Genomic_DNA"/>
</dbReference>
<name>K9FFZ3_PEND1</name>
<dbReference type="HOGENOM" id="CLU_3242326_0_0_1"/>
<evidence type="ECO:0000313" key="3">
    <source>
        <dbReference type="Proteomes" id="UP000009886"/>
    </source>
</evidence>
<proteinExistence type="predicted"/>
<evidence type="ECO:0000313" key="2">
    <source>
        <dbReference type="EMBL" id="EKV08149.1"/>
    </source>
</evidence>
<feature type="compositionally biased region" description="Basic and acidic residues" evidence="1">
    <location>
        <begin position="8"/>
        <end position="22"/>
    </location>
</feature>
<sequence>MVGGWKGEAVEWHRTHGARETPEYPIQPWNLGALSLKSNPSEL</sequence>
<organism evidence="2 3">
    <name type="scientific">Penicillium digitatum (strain Pd1 / CECT 20795)</name>
    <name type="common">Green mold</name>
    <dbReference type="NCBI Taxonomy" id="1170230"/>
    <lineage>
        <taxon>Eukaryota</taxon>
        <taxon>Fungi</taxon>
        <taxon>Dikarya</taxon>
        <taxon>Ascomycota</taxon>
        <taxon>Pezizomycotina</taxon>
        <taxon>Eurotiomycetes</taxon>
        <taxon>Eurotiomycetidae</taxon>
        <taxon>Eurotiales</taxon>
        <taxon>Aspergillaceae</taxon>
        <taxon>Penicillium</taxon>
    </lineage>
</organism>
<accession>K9FFZ3</accession>
<comment type="caution">
    <text evidence="2">The sequence shown here is derived from an EMBL/GenBank/DDBJ whole genome shotgun (WGS) entry which is preliminary data.</text>
</comment>
<dbReference type="KEGG" id="pdp:PDIP_69640"/>
<reference evidence="3" key="1">
    <citation type="journal article" date="2012" name="BMC Genomics">
        <title>Genome sequence of the necrotrophic fungus Penicillium digitatum, the main postharvest pathogen of citrus.</title>
        <authorList>
            <person name="Marcet-Houben M."/>
            <person name="Ballester A.-R."/>
            <person name="de la Fuente B."/>
            <person name="Harries E."/>
            <person name="Marcos J.F."/>
            <person name="Gonzalez-Candelas L."/>
            <person name="Gabaldon T."/>
        </authorList>
    </citation>
    <scope>NUCLEOTIDE SEQUENCE [LARGE SCALE GENOMIC DNA]</scope>
    <source>
        <strain evidence="3">Pd1 / CECT 20795</strain>
    </source>
</reference>
<gene>
    <name evidence="2" type="ORF">PDIP_69640</name>
</gene>
<feature type="region of interest" description="Disordered" evidence="1">
    <location>
        <begin position="1"/>
        <end position="24"/>
    </location>
</feature>
<dbReference type="VEuPathDB" id="FungiDB:PDIP_69640"/>
<dbReference type="Proteomes" id="UP000009886">
    <property type="component" value="Unassembled WGS sequence"/>
</dbReference>
<protein>
    <submittedName>
        <fullName evidence="2">Uncharacterized protein</fullName>
    </submittedName>
</protein>
<dbReference type="AlphaFoldDB" id="K9FFZ3"/>